<name>F2LY44_HIPMA</name>
<dbReference type="PANTHER" id="PTHR18919">
    <property type="entry name" value="ACETYL-COA C-ACYLTRANSFERASE"/>
    <property type="match status" value="1"/>
</dbReference>
<dbReference type="PANTHER" id="PTHR18919:SF156">
    <property type="entry name" value="ACETYL-COA ACETYLTRANSFERASE, MITOCHONDRIAL"/>
    <property type="match status" value="1"/>
</dbReference>
<dbReference type="InterPro" id="IPR020617">
    <property type="entry name" value="Thiolase_C"/>
</dbReference>
<dbReference type="InterPro" id="IPR002155">
    <property type="entry name" value="Thiolase"/>
</dbReference>
<evidence type="ECO:0000256" key="2">
    <source>
        <dbReference type="ARBA" id="ARBA00011881"/>
    </source>
</evidence>
<dbReference type="OrthoDB" id="4565318at2"/>
<reference evidence="13 14" key="1">
    <citation type="journal article" date="2011" name="Stand. Genomic Sci.">
        <title>Complete genome sequence of the thermophilic sulfur-reducer Hippea maritima type strain (MH(2)).</title>
        <authorList>
            <person name="Huntemann M."/>
            <person name="Lu M."/>
            <person name="Nolan M."/>
            <person name="Lapidus A."/>
            <person name="Lucas S."/>
            <person name="Hammon N."/>
            <person name="Deshpande S."/>
            <person name="Cheng J.F."/>
            <person name="Tapia R."/>
            <person name="Han C."/>
            <person name="Goodwin L."/>
            <person name="Pitluck S."/>
            <person name="Liolios K."/>
            <person name="Pagani I."/>
            <person name="Ivanova N."/>
            <person name="Ovchinikova G."/>
            <person name="Pati A."/>
            <person name="Chen A."/>
            <person name="Palaniappan K."/>
            <person name="Land M."/>
            <person name="Hauser L."/>
            <person name="Jeffries C.D."/>
            <person name="Detter J.C."/>
            <person name="Brambilla E.M."/>
            <person name="Rohde M."/>
            <person name="Spring S."/>
            <person name="Goker M."/>
            <person name="Woyke T."/>
            <person name="Bristow J."/>
            <person name="Eisen J.A."/>
            <person name="Markowitz V."/>
            <person name="Hugenholtz P."/>
            <person name="Kyrpides N.C."/>
            <person name="Klenk H.P."/>
            <person name="Mavromatis K."/>
        </authorList>
    </citation>
    <scope>NUCLEOTIDE SEQUENCE [LARGE SCALE GENOMIC DNA]</scope>
    <source>
        <strain evidence="14">ATCC 700847 / DSM 10411 / MH2</strain>
    </source>
</reference>
<dbReference type="FunFam" id="3.40.47.10:FF:000010">
    <property type="entry name" value="Acetyl-CoA acetyltransferase (Thiolase)"/>
    <property type="match status" value="1"/>
</dbReference>
<dbReference type="SUPFAM" id="SSF53901">
    <property type="entry name" value="Thiolase-like"/>
    <property type="match status" value="2"/>
</dbReference>
<dbReference type="HOGENOM" id="CLU_031026_0_0_7"/>
<feature type="active site" description="Proton acceptor" evidence="9">
    <location>
        <position position="347"/>
    </location>
</feature>
<keyword evidence="7" id="KW-0630">Potassium</keyword>
<dbReference type="AlphaFoldDB" id="F2LY44"/>
<dbReference type="InterPro" id="IPR020610">
    <property type="entry name" value="Thiolase_AS"/>
</dbReference>
<dbReference type="PROSITE" id="PS00099">
    <property type="entry name" value="THIOLASE_3"/>
    <property type="match status" value="1"/>
</dbReference>
<dbReference type="EC" id="2.3.1.9" evidence="3"/>
<accession>F2LY44</accession>
<evidence type="ECO:0000259" key="12">
    <source>
        <dbReference type="Pfam" id="PF02803"/>
    </source>
</evidence>
<dbReference type="FunCoup" id="F2LY44">
    <property type="interactions" value="327"/>
</dbReference>
<dbReference type="InterPro" id="IPR020613">
    <property type="entry name" value="Thiolase_CS"/>
</dbReference>
<keyword evidence="8 10" id="KW-0012">Acyltransferase</keyword>
<gene>
    <name evidence="13" type="ordered locus">Hipma_1411</name>
</gene>
<organism evidence="13 14">
    <name type="scientific">Hippea maritima (strain ATCC 700847 / DSM 10411 / MH2)</name>
    <dbReference type="NCBI Taxonomy" id="760142"/>
    <lineage>
        <taxon>Bacteria</taxon>
        <taxon>Pseudomonadati</taxon>
        <taxon>Campylobacterota</taxon>
        <taxon>Desulfurellia</taxon>
        <taxon>Desulfurellales</taxon>
        <taxon>Hippeaceae</taxon>
        <taxon>Hippea</taxon>
    </lineage>
</organism>
<dbReference type="NCBIfam" id="TIGR01930">
    <property type="entry name" value="AcCoA-C-Actrans"/>
    <property type="match status" value="1"/>
</dbReference>
<dbReference type="RefSeq" id="WP_013682397.1">
    <property type="nucleotide sequence ID" value="NC_015318.1"/>
</dbReference>
<dbReference type="GO" id="GO:0046872">
    <property type="term" value="F:metal ion binding"/>
    <property type="evidence" value="ECO:0007669"/>
    <property type="project" value="UniProtKB-KW"/>
</dbReference>
<comment type="similarity">
    <text evidence="1 10">Belongs to the thiolase-like superfamily. Thiolase family.</text>
</comment>
<keyword evidence="6" id="KW-0809">Transit peptide</keyword>
<dbReference type="InterPro" id="IPR020616">
    <property type="entry name" value="Thiolase_N"/>
</dbReference>
<dbReference type="InterPro" id="IPR020615">
    <property type="entry name" value="Thiolase_acyl_enz_int_AS"/>
</dbReference>
<keyword evidence="4 10" id="KW-0808">Transferase</keyword>
<evidence type="ECO:0000313" key="14">
    <source>
        <dbReference type="Proteomes" id="UP000008139"/>
    </source>
</evidence>
<dbReference type="GO" id="GO:0006635">
    <property type="term" value="P:fatty acid beta-oxidation"/>
    <property type="evidence" value="ECO:0007669"/>
    <property type="project" value="TreeGrafter"/>
</dbReference>
<evidence type="ECO:0000313" key="13">
    <source>
        <dbReference type="EMBL" id="AEA34367.1"/>
    </source>
</evidence>
<evidence type="ECO:0000256" key="9">
    <source>
        <dbReference type="PIRSR" id="PIRSR000429-1"/>
    </source>
</evidence>
<reference evidence="14" key="2">
    <citation type="submission" date="2011-03" db="EMBL/GenBank/DDBJ databases">
        <title>The complete genome of Hippea maritima DSM 10411.</title>
        <authorList>
            <consortium name="US DOE Joint Genome Institute (JGI-PGF)"/>
            <person name="Lucas S."/>
            <person name="Copeland A."/>
            <person name="Lapidus A."/>
            <person name="Bruce D."/>
            <person name="Goodwin L."/>
            <person name="Pitluck S."/>
            <person name="Peters L."/>
            <person name="Kyrpides N."/>
            <person name="Mavromatis K."/>
            <person name="Pagani I."/>
            <person name="Ivanova N."/>
            <person name="Mikhailova N."/>
            <person name="Lu M."/>
            <person name="Detter J.C."/>
            <person name="Tapia R."/>
            <person name="Han C."/>
            <person name="Land M."/>
            <person name="Hauser L."/>
            <person name="Markowitz V."/>
            <person name="Cheng J.-F."/>
            <person name="Hugenholtz P."/>
            <person name="Woyke T."/>
            <person name="Wu D."/>
            <person name="Spring S."/>
            <person name="Schroeder M."/>
            <person name="Brambilla E."/>
            <person name="Klenk H.-P."/>
            <person name="Eisen J.A."/>
        </authorList>
    </citation>
    <scope>NUCLEOTIDE SEQUENCE [LARGE SCALE GENOMIC DNA]</scope>
    <source>
        <strain evidence="14">ATCC 700847 / DSM 10411 / MH2</strain>
    </source>
</reference>
<feature type="domain" description="Thiolase N-terminal" evidence="11">
    <location>
        <begin position="4"/>
        <end position="261"/>
    </location>
</feature>
<evidence type="ECO:0000256" key="6">
    <source>
        <dbReference type="ARBA" id="ARBA00022946"/>
    </source>
</evidence>
<dbReference type="PIRSF" id="PIRSF000429">
    <property type="entry name" value="Ac-CoA_Ac_transf"/>
    <property type="match status" value="1"/>
</dbReference>
<dbReference type="Pfam" id="PF00108">
    <property type="entry name" value="Thiolase_N"/>
    <property type="match status" value="1"/>
</dbReference>
<dbReference type="eggNOG" id="COG0183">
    <property type="taxonomic scope" value="Bacteria"/>
</dbReference>
<dbReference type="Gene3D" id="3.40.47.10">
    <property type="match status" value="1"/>
</dbReference>
<dbReference type="EMBL" id="CP002606">
    <property type="protein sequence ID" value="AEA34367.1"/>
    <property type="molecule type" value="Genomic_DNA"/>
</dbReference>
<dbReference type="STRING" id="760142.Hipma_1411"/>
<proteinExistence type="inferred from homology"/>
<feature type="active site" description="Proton acceptor" evidence="9">
    <location>
        <position position="377"/>
    </location>
</feature>
<keyword evidence="14" id="KW-1185">Reference proteome</keyword>
<evidence type="ECO:0000256" key="4">
    <source>
        <dbReference type="ARBA" id="ARBA00022679"/>
    </source>
</evidence>
<evidence type="ECO:0000256" key="5">
    <source>
        <dbReference type="ARBA" id="ARBA00022723"/>
    </source>
</evidence>
<keyword evidence="5" id="KW-0479">Metal-binding</keyword>
<evidence type="ECO:0000256" key="10">
    <source>
        <dbReference type="RuleBase" id="RU003557"/>
    </source>
</evidence>
<dbReference type="Pfam" id="PF02803">
    <property type="entry name" value="Thiolase_C"/>
    <property type="match status" value="1"/>
</dbReference>
<evidence type="ECO:0000256" key="3">
    <source>
        <dbReference type="ARBA" id="ARBA00012705"/>
    </source>
</evidence>
<evidence type="ECO:0000256" key="8">
    <source>
        <dbReference type="ARBA" id="ARBA00023315"/>
    </source>
</evidence>
<dbReference type="CDD" id="cd00751">
    <property type="entry name" value="thiolase"/>
    <property type="match status" value="1"/>
</dbReference>
<feature type="domain" description="Thiolase C-terminal" evidence="12">
    <location>
        <begin position="268"/>
        <end position="389"/>
    </location>
</feature>
<dbReference type="KEGG" id="hmr:Hipma_1411"/>
<dbReference type="Proteomes" id="UP000008139">
    <property type="component" value="Chromosome"/>
</dbReference>
<evidence type="ECO:0000256" key="7">
    <source>
        <dbReference type="ARBA" id="ARBA00022958"/>
    </source>
</evidence>
<dbReference type="GO" id="GO:0003985">
    <property type="term" value="F:acetyl-CoA C-acetyltransferase activity"/>
    <property type="evidence" value="ECO:0007669"/>
    <property type="project" value="UniProtKB-EC"/>
</dbReference>
<dbReference type="PROSITE" id="PS00098">
    <property type="entry name" value="THIOLASE_1"/>
    <property type="match status" value="1"/>
</dbReference>
<dbReference type="InParanoid" id="F2LY44"/>
<sequence>MSDVFIVEALRTPFGGFGGKLKDIEAPALASEVIKELMKRTRLDGDSIDEIIMGEVLSAGVGQAPARQAAIYAGLPYKVHALTINKVCGSGLKSVMLAAQSIMVGDSDLVIAGGAENMSKGPYYLKNARFGYRMGNGEVIDGMVNDGLWDPYSNIHMGVIAENIAKKHNISREEQDEYAIRSYKLAQKATENGILREEIVPITIKTKIGEITVDKDEDPYKVVWDKIPRLRPAFVKDGTVTAVNSSTISDGAAFCMLASEDALKKYNLKPLAKLVAYSTNSLAPELFPEAPIGAIEKCVNRAGLKLADIDLFEINEAFAVVVLVAIKQLGLDIEKVNVNGGAVSIGHPIGASGGRLVATLIKQMKRQNAKYGLATLCIGGGEAVAAIFENT</sequence>
<feature type="active site" description="Acyl-thioester intermediate" evidence="9">
    <location>
        <position position="88"/>
    </location>
</feature>
<dbReference type="InterPro" id="IPR016039">
    <property type="entry name" value="Thiolase-like"/>
</dbReference>
<protein>
    <recommendedName>
        <fullName evidence="3">acetyl-CoA C-acetyltransferase</fullName>
        <ecNumber evidence="3">2.3.1.9</ecNumber>
    </recommendedName>
</protein>
<evidence type="ECO:0000259" key="11">
    <source>
        <dbReference type="Pfam" id="PF00108"/>
    </source>
</evidence>
<comment type="subunit">
    <text evidence="2">Homotetramer.</text>
</comment>
<dbReference type="PROSITE" id="PS00737">
    <property type="entry name" value="THIOLASE_2"/>
    <property type="match status" value="1"/>
</dbReference>
<evidence type="ECO:0000256" key="1">
    <source>
        <dbReference type="ARBA" id="ARBA00010982"/>
    </source>
</evidence>